<dbReference type="AlphaFoldDB" id="A0A2P2NUL4"/>
<organism evidence="2">
    <name type="scientific">Rhizophora mucronata</name>
    <name type="common">Asiatic mangrove</name>
    <dbReference type="NCBI Taxonomy" id="61149"/>
    <lineage>
        <taxon>Eukaryota</taxon>
        <taxon>Viridiplantae</taxon>
        <taxon>Streptophyta</taxon>
        <taxon>Embryophyta</taxon>
        <taxon>Tracheophyta</taxon>
        <taxon>Spermatophyta</taxon>
        <taxon>Magnoliopsida</taxon>
        <taxon>eudicotyledons</taxon>
        <taxon>Gunneridae</taxon>
        <taxon>Pentapetalae</taxon>
        <taxon>rosids</taxon>
        <taxon>fabids</taxon>
        <taxon>Malpighiales</taxon>
        <taxon>Rhizophoraceae</taxon>
        <taxon>Rhizophora</taxon>
    </lineage>
</organism>
<name>A0A2P2NUL4_RHIMU</name>
<reference evidence="2" key="1">
    <citation type="submission" date="2018-02" db="EMBL/GenBank/DDBJ databases">
        <title>Rhizophora mucronata_Transcriptome.</title>
        <authorList>
            <person name="Meera S.P."/>
            <person name="Sreeshan A."/>
            <person name="Augustine A."/>
        </authorList>
    </citation>
    <scope>NUCLEOTIDE SEQUENCE</scope>
    <source>
        <tissue evidence="2">Leaf</tissue>
    </source>
</reference>
<accession>A0A2P2NUL4</accession>
<sequence>MFTYIRIYWVNVTPLLYLFGLLNPPYPPKGHAFSLLSHVLPNW</sequence>
<keyword evidence="1" id="KW-0812">Transmembrane</keyword>
<evidence type="ECO:0000313" key="2">
    <source>
        <dbReference type="EMBL" id="MBX46186.1"/>
    </source>
</evidence>
<keyword evidence="1" id="KW-1133">Transmembrane helix</keyword>
<protein>
    <submittedName>
        <fullName evidence="2">Uncharacterized protein</fullName>
    </submittedName>
</protein>
<dbReference type="EMBL" id="GGEC01065702">
    <property type="protein sequence ID" value="MBX46186.1"/>
    <property type="molecule type" value="Transcribed_RNA"/>
</dbReference>
<proteinExistence type="predicted"/>
<feature type="transmembrane region" description="Helical" evidence="1">
    <location>
        <begin position="7"/>
        <end position="26"/>
    </location>
</feature>
<keyword evidence="1" id="KW-0472">Membrane</keyword>
<evidence type="ECO:0000256" key="1">
    <source>
        <dbReference type="SAM" id="Phobius"/>
    </source>
</evidence>